<feature type="signal peptide" evidence="1">
    <location>
        <begin position="1"/>
        <end position="21"/>
    </location>
</feature>
<gene>
    <name evidence="2" type="ORF">Q763_05555</name>
</gene>
<evidence type="ECO:0000313" key="3">
    <source>
        <dbReference type="Proteomes" id="UP000030129"/>
    </source>
</evidence>
<name>A0A0A2M2J6_9FLAO</name>
<comment type="caution">
    <text evidence="2">The sequence shown here is derived from an EMBL/GenBank/DDBJ whole genome shotgun (WGS) entry which is preliminary data.</text>
</comment>
<accession>A0A0A2M2J6</accession>
<dbReference type="PROSITE" id="PS51257">
    <property type="entry name" value="PROKAR_LIPOPROTEIN"/>
    <property type="match status" value="1"/>
</dbReference>
<keyword evidence="3" id="KW-1185">Reference proteome</keyword>
<organism evidence="2 3">
    <name type="scientific">Flavobacterium beibuense F44-8</name>
    <dbReference type="NCBI Taxonomy" id="1406840"/>
    <lineage>
        <taxon>Bacteria</taxon>
        <taxon>Pseudomonadati</taxon>
        <taxon>Bacteroidota</taxon>
        <taxon>Flavobacteriia</taxon>
        <taxon>Flavobacteriales</taxon>
        <taxon>Flavobacteriaceae</taxon>
        <taxon>Flavobacterium</taxon>
    </lineage>
</organism>
<feature type="chain" id="PRO_5001991763" description="Lipocalin-like domain-containing protein" evidence="1">
    <location>
        <begin position="22"/>
        <end position="139"/>
    </location>
</feature>
<dbReference type="STRING" id="1406840.Q763_05555"/>
<evidence type="ECO:0000313" key="2">
    <source>
        <dbReference type="EMBL" id="KGO82560.1"/>
    </source>
</evidence>
<dbReference type="eggNOG" id="ENOG5032YUM">
    <property type="taxonomic scope" value="Bacteria"/>
</dbReference>
<reference evidence="2 3" key="1">
    <citation type="submission" date="2013-09" db="EMBL/GenBank/DDBJ databases">
        <authorList>
            <person name="Zeng Z."/>
            <person name="Chen C."/>
        </authorList>
    </citation>
    <scope>NUCLEOTIDE SEQUENCE [LARGE SCALE GENOMIC DNA]</scope>
    <source>
        <strain evidence="2 3">F44-8</strain>
    </source>
</reference>
<evidence type="ECO:0008006" key="4">
    <source>
        <dbReference type="Google" id="ProtNLM"/>
    </source>
</evidence>
<dbReference type="EMBL" id="JRLV01000005">
    <property type="protein sequence ID" value="KGO82560.1"/>
    <property type="molecule type" value="Genomic_DNA"/>
</dbReference>
<protein>
    <recommendedName>
        <fullName evidence="4">Lipocalin-like domain-containing protein</fullName>
    </recommendedName>
</protein>
<keyword evidence="1" id="KW-0732">Signal</keyword>
<dbReference type="AlphaFoldDB" id="A0A0A2M2J6"/>
<evidence type="ECO:0000256" key="1">
    <source>
        <dbReference type="SAM" id="SignalP"/>
    </source>
</evidence>
<dbReference type="Proteomes" id="UP000030129">
    <property type="component" value="Unassembled WGS sequence"/>
</dbReference>
<dbReference type="RefSeq" id="WP_035131971.1">
    <property type="nucleotide sequence ID" value="NZ_JRLV01000005.1"/>
</dbReference>
<proteinExistence type="predicted"/>
<sequence length="139" mass="15497">MKTIKLLLLLAITSLTLSCNNDDDNSPVDNSFYDSWSLIKVNGGFAGTSQEFDPGTIVWQFNENGTVTVTNNNTDETANDYFESGNYSFQFMVTESTTFGCETSLIVNDNDLGCFKMENNTITLDETYIDGYVITLSRQ</sequence>